<feature type="domain" description="Ribosomal protein mS38 C-terminal" evidence="5">
    <location>
        <begin position="243"/>
        <end position="276"/>
    </location>
</feature>
<evidence type="ECO:0000313" key="6">
    <source>
        <dbReference type="EMBL" id="OMJ13965.1"/>
    </source>
</evidence>
<comment type="caution">
    <text evidence="6">The sequence shown here is derived from an EMBL/GenBank/DDBJ whole genome shotgun (WGS) entry which is preliminary data.</text>
</comment>
<evidence type="ECO:0000256" key="2">
    <source>
        <dbReference type="ARBA" id="ARBA00023128"/>
    </source>
</evidence>
<reference evidence="6 7" key="1">
    <citation type="submission" date="2017-01" db="EMBL/GenBank/DDBJ databases">
        <authorList>
            <person name="Mah S.A."/>
            <person name="Swanson W.J."/>
            <person name="Moy G.W."/>
            <person name="Vacquier V.D."/>
        </authorList>
    </citation>
    <scope>NUCLEOTIDE SEQUENCE [LARGE SCALE GENOMIC DNA]</scope>
    <source>
        <strain evidence="6 7">GSMNP</strain>
    </source>
</reference>
<dbReference type="InterPro" id="IPR013177">
    <property type="entry name" value="Ribosomal_mS38_C"/>
</dbReference>
<protein>
    <recommendedName>
        <fullName evidence="4">Small ribosomal subunit protein mS38</fullName>
    </recommendedName>
</protein>
<evidence type="ECO:0000256" key="3">
    <source>
        <dbReference type="ARBA" id="ARBA00035647"/>
    </source>
</evidence>
<comment type="subcellular location">
    <subcellularLocation>
        <location evidence="1">Mitochondrion</location>
    </subcellularLocation>
</comment>
<dbReference type="OrthoDB" id="5566830at2759"/>
<dbReference type="SMART" id="SM01155">
    <property type="entry name" value="DUF1713"/>
    <property type="match status" value="1"/>
</dbReference>
<evidence type="ECO:0000256" key="4">
    <source>
        <dbReference type="ARBA" id="ARBA00035682"/>
    </source>
</evidence>
<name>A0A1R1XH50_9FUNG</name>
<sequence length="276" mass="31328">MLLSLGAPKFASKLAPRASQLKPPSFKPLIASANLKFASGSRNFSESESKNKKFSTKKVSKAALDQTPVVENINSLKENKQLYNLNIEKPQWAIASFFAMDKPLFGLENYRESQTKKPIDSGFQTPYLSNTGIPREAAIPELIRLGPFAESIFGSYESEASAKNAEKNEQEDIDDLVHDYLDAVEFSLNNSEFRSIRSARMMARLSQPLTRYEKFIQNRENVASLHQDITKFSTNISSTETLQLSSVLQKKKKKMNKHKYKKLRKRTKAIRKRLGK</sequence>
<evidence type="ECO:0000259" key="5">
    <source>
        <dbReference type="SMART" id="SM01155"/>
    </source>
</evidence>
<organism evidence="6 7">
    <name type="scientific">Smittium culicis</name>
    <dbReference type="NCBI Taxonomy" id="133412"/>
    <lineage>
        <taxon>Eukaryota</taxon>
        <taxon>Fungi</taxon>
        <taxon>Fungi incertae sedis</taxon>
        <taxon>Zoopagomycota</taxon>
        <taxon>Kickxellomycotina</taxon>
        <taxon>Harpellomycetes</taxon>
        <taxon>Harpellales</taxon>
        <taxon>Legeriomycetaceae</taxon>
        <taxon>Smittium</taxon>
    </lineage>
</organism>
<dbReference type="EMBL" id="LSSN01003251">
    <property type="protein sequence ID" value="OMJ13965.1"/>
    <property type="molecule type" value="Genomic_DNA"/>
</dbReference>
<dbReference type="Proteomes" id="UP000187283">
    <property type="component" value="Unassembled WGS sequence"/>
</dbReference>
<dbReference type="Pfam" id="PF08213">
    <property type="entry name" value="COX24_C"/>
    <property type="match status" value="1"/>
</dbReference>
<dbReference type="GO" id="GO:0005739">
    <property type="term" value="C:mitochondrion"/>
    <property type="evidence" value="ECO:0007669"/>
    <property type="project" value="UniProtKB-SubCell"/>
</dbReference>
<dbReference type="AlphaFoldDB" id="A0A1R1XH50"/>
<evidence type="ECO:0000313" key="7">
    <source>
        <dbReference type="Proteomes" id="UP000187283"/>
    </source>
</evidence>
<keyword evidence="2" id="KW-0496">Mitochondrion</keyword>
<dbReference type="PANTHER" id="PTHR32035">
    <property type="entry name" value="AURORA KINASE A-INTERACTING PROTEIN"/>
    <property type="match status" value="1"/>
</dbReference>
<gene>
    <name evidence="6" type="ORF">AYI70_g8176</name>
</gene>
<keyword evidence="7" id="KW-1185">Reference proteome</keyword>
<proteinExistence type="inferred from homology"/>
<comment type="similarity">
    <text evidence="3">Belongs to the mitochondrion-specific ribosomal protein mS38 family.</text>
</comment>
<accession>A0A1R1XH50</accession>
<evidence type="ECO:0000256" key="1">
    <source>
        <dbReference type="ARBA" id="ARBA00004173"/>
    </source>
</evidence>
<dbReference type="STRING" id="133412.A0A1R1XH50"/>
<dbReference type="PANTHER" id="PTHR32035:SF3">
    <property type="entry name" value="SMALL RIBOSOMAL SUBUNIT PROTEIN MS38"/>
    <property type="match status" value="1"/>
</dbReference>